<dbReference type="OrthoDB" id="342264at2759"/>
<dbReference type="InterPro" id="IPR001357">
    <property type="entry name" value="BRCT_dom"/>
</dbReference>
<name>A0A9P4N1X9_9PLEO</name>
<evidence type="ECO:0000313" key="7">
    <source>
        <dbReference type="Proteomes" id="UP000800093"/>
    </source>
</evidence>
<dbReference type="PANTHER" id="PTHR23196:SF1">
    <property type="entry name" value="PAX-INTERACTING PROTEIN 1"/>
    <property type="match status" value="1"/>
</dbReference>
<feature type="domain" description="BRCT" evidence="5">
    <location>
        <begin position="520"/>
        <end position="587"/>
    </location>
</feature>
<protein>
    <recommendedName>
        <fullName evidence="5">BRCT domain-containing protein</fullName>
    </recommendedName>
</protein>
<reference evidence="7" key="1">
    <citation type="journal article" date="2020" name="Stud. Mycol.">
        <title>101 Dothideomycetes genomes: A test case for predicting lifestyles and emergence of pathogens.</title>
        <authorList>
            <person name="Haridas S."/>
            <person name="Albert R."/>
            <person name="Binder M."/>
            <person name="Bloem J."/>
            <person name="LaButti K."/>
            <person name="Salamov A."/>
            <person name="Andreopoulos B."/>
            <person name="Baker S."/>
            <person name="Barry K."/>
            <person name="Bills G."/>
            <person name="Bluhm B."/>
            <person name="Cannon C."/>
            <person name="Castanera R."/>
            <person name="Culley D."/>
            <person name="Daum C."/>
            <person name="Ezra D."/>
            <person name="Gonzalez J."/>
            <person name="Henrissat B."/>
            <person name="Kuo A."/>
            <person name="Liang C."/>
            <person name="Lipzen A."/>
            <person name="Lutzoni F."/>
            <person name="Magnuson J."/>
            <person name="Mondo S."/>
            <person name="Nolan M."/>
            <person name="Ohm R."/>
            <person name="Pangilinan J."/>
            <person name="Park H.-J."/>
            <person name="Ramirez L."/>
            <person name="Alfaro M."/>
            <person name="Sun H."/>
            <person name="Tritt A."/>
            <person name="Yoshinaga Y."/>
            <person name="Zwiers L.-H."/>
            <person name="Turgeon B."/>
            <person name="Goodwin S."/>
            <person name="Spatafora J."/>
            <person name="Crous P."/>
            <person name="Grigoriev I."/>
        </authorList>
    </citation>
    <scope>NUCLEOTIDE SEQUENCE [LARGE SCALE GENOMIC DNA]</scope>
    <source>
        <strain evidence="7">CBS 304.66</strain>
    </source>
</reference>
<keyword evidence="3" id="KW-0539">Nucleus</keyword>
<dbReference type="GO" id="GO:0035861">
    <property type="term" value="C:site of double-strand break"/>
    <property type="evidence" value="ECO:0007669"/>
    <property type="project" value="TreeGrafter"/>
</dbReference>
<dbReference type="GO" id="GO:0005634">
    <property type="term" value="C:nucleus"/>
    <property type="evidence" value="ECO:0007669"/>
    <property type="project" value="UniProtKB-SubCell"/>
</dbReference>
<dbReference type="InterPro" id="IPR051579">
    <property type="entry name" value="DDR_Transcriptional_Reg"/>
</dbReference>
<evidence type="ECO:0000259" key="5">
    <source>
        <dbReference type="PROSITE" id="PS50172"/>
    </source>
</evidence>
<dbReference type="Gene3D" id="3.40.50.10190">
    <property type="entry name" value="BRCT domain"/>
    <property type="match status" value="2"/>
</dbReference>
<sequence length="717" mass="78227">MPWKLLERPLGRQVVSHQLQANQTYYVARAQLGSAPTTLQVLARVYEPAAAIAFIAVEDNAVKLEALEDGVSIQAPTSTSHGQNGPPNPILKLERRTMYFVQTVLLRPNDKIHLLQGAITLTLVWEQPEVQVNSSATGEGAISESANDSTHDILKLDEYPGQSKETEDGEEDLDQTSRAVNGTQSNRAGSRSTPAPSIPRTEVVQETPTANRDAQLGSYSWNGQNGSHRSPQDSMVTKLDGLGSFSSTRPNAIKNEPMQGVVHSSEERELPQNSPRRDFNMPDASPNGMSPDTRKPQVKENGNNETYHAPSATQKNTRVRGAITQTSKSSPTSSPKPASKFLKSASTSTSKSASKSSKPSLKSTPIPTKSNSKSKLSSKRSSPTDEVSAGDESPRPKKRTKLTEGDIIEVAAPTPTPTPKPTSARRTRTSEIHEPTTRVDTPTQTTSARKKRASEVQESKLSIAPNTNKPTPKRATRPHLPVDDGESRLSAHDIDLYMDSPPPRVAFSNSAIQPNSQFIKFLKDHGGNRVESIQSGGANVLCVREGPIRKSMKLLLCLALGIPIVTDKWLKESVKRNKFLRLEDFVPDIPDQEKEWGFSFSAVWKQAHPGLFKGKSVFFTPALKSVYTTFAEVEAVCKAVGAKKPVAKPGKDTIILALEENDLDAAAYIEKGYTCYNKDLLTLSIMRGGLDLESDEFKISNVSSQPKKTARGRPRNS</sequence>
<dbReference type="Proteomes" id="UP000800093">
    <property type="component" value="Unassembled WGS sequence"/>
</dbReference>
<comment type="subcellular location">
    <subcellularLocation>
        <location evidence="1">Nucleus</location>
    </subcellularLocation>
</comment>
<dbReference type="PANTHER" id="PTHR23196">
    <property type="entry name" value="PAX TRANSCRIPTION ACTIVATION DOMAIN INTERACTING PROTEIN"/>
    <property type="match status" value="1"/>
</dbReference>
<dbReference type="GO" id="GO:0006974">
    <property type="term" value="P:DNA damage response"/>
    <property type="evidence" value="ECO:0007669"/>
    <property type="project" value="UniProtKB-KW"/>
</dbReference>
<evidence type="ECO:0000256" key="2">
    <source>
        <dbReference type="ARBA" id="ARBA00022763"/>
    </source>
</evidence>
<gene>
    <name evidence="6" type="ORF">CC78DRAFT_618197</name>
</gene>
<feature type="region of interest" description="Disordered" evidence="4">
    <location>
        <begin position="135"/>
        <end position="154"/>
    </location>
</feature>
<organism evidence="6 7">
    <name type="scientific">Lojkania enalia</name>
    <dbReference type="NCBI Taxonomy" id="147567"/>
    <lineage>
        <taxon>Eukaryota</taxon>
        <taxon>Fungi</taxon>
        <taxon>Dikarya</taxon>
        <taxon>Ascomycota</taxon>
        <taxon>Pezizomycotina</taxon>
        <taxon>Dothideomycetes</taxon>
        <taxon>Pleosporomycetidae</taxon>
        <taxon>Pleosporales</taxon>
        <taxon>Pleosporales incertae sedis</taxon>
        <taxon>Lojkania</taxon>
    </lineage>
</organism>
<evidence type="ECO:0000313" key="6">
    <source>
        <dbReference type="EMBL" id="KAF2262857.1"/>
    </source>
</evidence>
<feature type="compositionally biased region" description="Polar residues" evidence="4">
    <location>
        <begin position="176"/>
        <end position="195"/>
    </location>
</feature>
<accession>A0A9P4N1X9</accession>
<keyword evidence="7" id="KW-1185">Reference proteome</keyword>
<feature type="compositionally biased region" description="Polar residues" evidence="4">
    <location>
        <begin position="300"/>
        <end position="316"/>
    </location>
</feature>
<keyword evidence="2" id="KW-0227">DNA damage</keyword>
<comment type="caution">
    <text evidence="6">The sequence shown here is derived from an EMBL/GenBank/DDBJ whole genome shotgun (WGS) entry which is preliminary data.</text>
</comment>
<dbReference type="EMBL" id="ML986635">
    <property type="protein sequence ID" value="KAF2262857.1"/>
    <property type="molecule type" value="Genomic_DNA"/>
</dbReference>
<dbReference type="CDD" id="cd17744">
    <property type="entry name" value="BRCT_MDC1_rpt1"/>
    <property type="match status" value="1"/>
</dbReference>
<proteinExistence type="predicted"/>
<feature type="compositionally biased region" description="Polar residues" evidence="4">
    <location>
        <begin position="204"/>
        <end position="235"/>
    </location>
</feature>
<dbReference type="AlphaFoldDB" id="A0A9P4N1X9"/>
<dbReference type="InterPro" id="IPR036420">
    <property type="entry name" value="BRCT_dom_sf"/>
</dbReference>
<feature type="region of interest" description="Disordered" evidence="4">
    <location>
        <begin position="160"/>
        <end position="485"/>
    </location>
</feature>
<feature type="compositionally biased region" description="Low complexity" evidence="4">
    <location>
        <begin position="324"/>
        <end position="381"/>
    </location>
</feature>
<evidence type="ECO:0000256" key="1">
    <source>
        <dbReference type="ARBA" id="ARBA00004123"/>
    </source>
</evidence>
<feature type="compositionally biased region" description="Basic and acidic residues" evidence="4">
    <location>
        <begin position="428"/>
        <end position="437"/>
    </location>
</feature>
<evidence type="ECO:0000256" key="4">
    <source>
        <dbReference type="SAM" id="MobiDB-lite"/>
    </source>
</evidence>
<feature type="compositionally biased region" description="Basic and acidic residues" evidence="4">
    <location>
        <begin position="264"/>
        <end position="280"/>
    </location>
</feature>
<dbReference type="SMART" id="SM00292">
    <property type="entry name" value="BRCT"/>
    <property type="match status" value="2"/>
</dbReference>
<dbReference type="PROSITE" id="PS50172">
    <property type="entry name" value="BRCT"/>
    <property type="match status" value="1"/>
</dbReference>
<dbReference type="SUPFAM" id="SSF52113">
    <property type="entry name" value="BRCT domain"/>
    <property type="match status" value="1"/>
</dbReference>
<evidence type="ECO:0000256" key="3">
    <source>
        <dbReference type="ARBA" id="ARBA00023242"/>
    </source>
</evidence>